<evidence type="ECO:0000313" key="3">
    <source>
        <dbReference type="Proteomes" id="UP000249794"/>
    </source>
</evidence>
<proteinExistence type="predicted"/>
<evidence type="ECO:0000313" key="2">
    <source>
        <dbReference type="EMBL" id="PZO59942.1"/>
    </source>
</evidence>
<accession>A0A2W4XVZ1</accession>
<dbReference type="Proteomes" id="UP000249794">
    <property type="component" value="Unassembled WGS sequence"/>
</dbReference>
<comment type="caution">
    <text evidence="2">The sequence shown here is derived from an EMBL/GenBank/DDBJ whole genome shotgun (WGS) entry which is preliminary data.</text>
</comment>
<dbReference type="InterPro" id="IPR050834">
    <property type="entry name" value="Glycosyltransf_2"/>
</dbReference>
<dbReference type="PANTHER" id="PTHR43685">
    <property type="entry name" value="GLYCOSYLTRANSFERASE"/>
    <property type="match status" value="1"/>
</dbReference>
<gene>
    <name evidence="2" type="ORF">DCF15_02915</name>
</gene>
<organism evidence="2 3">
    <name type="scientific">Phormidesmis priestleyi</name>
    <dbReference type="NCBI Taxonomy" id="268141"/>
    <lineage>
        <taxon>Bacteria</taxon>
        <taxon>Bacillati</taxon>
        <taxon>Cyanobacteriota</taxon>
        <taxon>Cyanophyceae</taxon>
        <taxon>Leptolyngbyales</taxon>
        <taxon>Leptolyngbyaceae</taxon>
        <taxon>Phormidesmis</taxon>
    </lineage>
</organism>
<reference evidence="2 3" key="2">
    <citation type="submission" date="2018-06" db="EMBL/GenBank/DDBJ databases">
        <title>Metagenomic assembly of (sub)arctic Cyanobacteria and their associated microbiome from non-axenic cultures.</title>
        <authorList>
            <person name="Baurain D."/>
        </authorList>
    </citation>
    <scope>NUCLEOTIDE SEQUENCE [LARGE SCALE GENOMIC DNA]</scope>
    <source>
        <strain evidence="2">ULC027bin1</strain>
    </source>
</reference>
<dbReference type="Pfam" id="PF00535">
    <property type="entry name" value="Glycos_transf_2"/>
    <property type="match status" value="1"/>
</dbReference>
<reference evidence="3" key="1">
    <citation type="submission" date="2018-04" db="EMBL/GenBank/DDBJ databases">
        <authorList>
            <person name="Cornet L."/>
        </authorList>
    </citation>
    <scope>NUCLEOTIDE SEQUENCE [LARGE SCALE GENOMIC DNA]</scope>
</reference>
<feature type="domain" description="Glycosyltransferase 2-like" evidence="1">
    <location>
        <begin position="41"/>
        <end position="201"/>
    </location>
</feature>
<dbReference type="InterPro" id="IPR001173">
    <property type="entry name" value="Glyco_trans_2-like"/>
</dbReference>
<sequence length="328" mass="37494">MHNIKLSSDFSESDDDLHFDNLYINIVFIDALMDVQQPLVSVIIPAYNRRQFIEKAIQSVSAQTYPNYELLVVDDASTDDTANWIAANYSQVQLIGLAQNTGAAEARNVGIRAAQGELIAFLDSDDYWDETYLAVQVRSLQEHTSASFVFSNHREIQQDGTIKSCVYQPSPNYQDLIHRSLADVFIYTMSAVVVRKSALNRCGLLNSRLIICHDRELYIRLLQVGSLAHTAELLVTRVMHERNISTDYWRWAKYAFMLLDIFFADAKNKAYLPMAPAIRSAWAMIVARRMWQVDRAFWSSSQMLLKAIQAAPKLVTGKLYRRFLSQFS</sequence>
<dbReference type="EMBL" id="QBMP01000015">
    <property type="protein sequence ID" value="PZO59942.1"/>
    <property type="molecule type" value="Genomic_DNA"/>
</dbReference>
<protein>
    <recommendedName>
        <fullName evidence="1">Glycosyltransferase 2-like domain-containing protein</fullName>
    </recommendedName>
</protein>
<dbReference type="AlphaFoldDB" id="A0A2W4XVZ1"/>
<evidence type="ECO:0000259" key="1">
    <source>
        <dbReference type="Pfam" id="PF00535"/>
    </source>
</evidence>
<name>A0A2W4XVZ1_9CYAN</name>
<dbReference type="PANTHER" id="PTHR43685:SF11">
    <property type="entry name" value="GLYCOSYLTRANSFERASE TAGX-RELATED"/>
    <property type="match status" value="1"/>
</dbReference>
<dbReference type="InterPro" id="IPR029044">
    <property type="entry name" value="Nucleotide-diphossugar_trans"/>
</dbReference>
<dbReference type="Gene3D" id="3.90.550.10">
    <property type="entry name" value="Spore Coat Polysaccharide Biosynthesis Protein SpsA, Chain A"/>
    <property type="match status" value="1"/>
</dbReference>
<dbReference type="SUPFAM" id="SSF53448">
    <property type="entry name" value="Nucleotide-diphospho-sugar transferases"/>
    <property type="match status" value="1"/>
</dbReference>